<evidence type="ECO:0000256" key="3">
    <source>
        <dbReference type="ARBA" id="ARBA00012662"/>
    </source>
</evidence>
<dbReference type="Proteomes" id="UP001560573">
    <property type="component" value="Unassembled WGS sequence"/>
</dbReference>
<dbReference type="InterPro" id="IPR008979">
    <property type="entry name" value="Galactose-bd-like_sf"/>
</dbReference>
<keyword evidence="4" id="KW-0732">Signal</keyword>
<evidence type="ECO:0000256" key="1">
    <source>
        <dbReference type="ARBA" id="ARBA00004071"/>
    </source>
</evidence>
<keyword evidence="6" id="KW-0326">Glycosidase</keyword>
<protein>
    <recommendedName>
        <fullName evidence="3">alpha-L-fucosidase</fullName>
        <ecNumber evidence="3">3.2.1.51</ecNumber>
    </recommendedName>
</protein>
<dbReference type="Gene3D" id="2.60.120.260">
    <property type="entry name" value="Galactose-binding domain-like"/>
    <property type="match status" value="1"/>
</dbReference>
<keyword evidence="5" id="KW-0378">Hydrolase</keyword>
<evidence type="ECO:0000256" key="5">
    <source>
        <dbReference type="ARBA" id="ARBA00022801"/>
    </source>
</evidence>
<comment type="function">
    <text evidence="1">Alpha-L-fucosidase is responsible for hydrolyzing the alpha-1,6-linked fucose joined to the reducing-end N-acetylglucosamine of the carbohydrate moieties of glycoproteins.</text>
</comment>
<proteinExistence type="inferred from homology"/>
<dbReference type="InterPro" id="IPR016286">
    <property type="entry name" value="FUC_metazoa-typ"/>
</dbReference>
<comment type="caution">
    <text evidence="8">The sequence shown here is derived from an EMBL/GenBank/DDBJ whole genome shotgun (WGS) entry which is preliminary data.</text>
</comment>
<reference evidence="8 9" key="1">
    <citation type="submission" date="2023-07" db="EMBL/GenBank/DDBJ databases">
        <authorList>
            <person name="Lian W.-H."/>
        </authorList>
    </citation>
    <scope>NUCLEOTIDE SEQUENCE [LARGE SCALE GENOMIC DNA]</scope>
    <source>
        <strain evidence="8 9">SYSU DXS3180</strain>
    </source>
</reference>
<dbReference type="RefSeq" id="WP_369330951.1">
    <property type="nucleotide sequence ID" value="NZ_JAULBC010000006.1"/>
</dbReference>
<gene>
    <name evidence="8" type="ORF">QTN47_18695</name>
</gene>
<evidence type="ECO:0000313" key="9">
    <source>
        <dbReference type="Proteomes" id="UP001560573"/>
    </source>
</evidence>
<dbReference type="Gene3D" id="3.20.20.80">
    <property type="entry name" value="Glycosidases"/>
    <property type="match status" value="1"/>
</dbReference>
<dbReference type="PANTHER" id="PTHR10030">
    <property type="entry name" value="ALPHA-L-FUCOSIDASE"/>
    <property type="match status" value="1"/>
</dbReference>
<name>A0ABV3ZI29_9BACT</name>
<evidence type="ECO:0000256" key="2">
    <source>
        <dbReference type="ARBA" id="ARBA00007951"/>
    </source>
</evidence>
<dbReference type="EMBL" id="JAULBC010000006">
    <property type="protein sequence ID" value="MEX6689544.1"/>
    <property type="molecule type" value="Genomic_DNA"/>
</dbReference>
<dbReference type="SUPFAM" id="SSF51445">
    <property type="entry name" value="(Trans)glycosidases"/>
    <property type="match status" value="1"/>
</dbReference>
<dbReference type="InterPro" id="IPR057739">
    <property type="entry name" value="Glyco_hydro_29_N"/>
</dbReference>
<evidence type="ECO:0000313" key="8">
    <source>
        <dbReference type="EMBL" id="MEX6689544.1"/>
    </source>
</evidence>
<comment type="similarity">
    <text evidence="2">Belongs to the glycosyl hydrolase 29 family.</text>
</comment>
<evidence type="ECO:0000256" key="4">
    <source>
        <dbReference type="ARBA" id="ARBA00022729"/>
    </source>
</evidence>
<dbReference type="InterPro" id="IPR017853">
    <property type="entry name" value="GH"/>
</dbReference>
<dbReference type="SUPFAM" id="SSF49785">
    <property type="entry name" value="Galactose-binding domain-like"/>
    <property type="match status" value="1"/>
</dbReference>
<sequence>MRLKKFYLLPIFFAAILGRCFGQLQLPSNKPNLAQQAMIKRGYGMFMHFGLNTFADVEWSDGTIPVEKFNPTHLDPEQWVRTAKEAGFRYVLLITKHHDGFCLWDSKYTTYDVGSAPVKTDIVKAVSDACKKYGIRFAIYYSLWDRHEPSYRNNDPQVYINYMLNQLTELFSNYGEICELWLDGGWDRKPKDWGIDQIYKLVKKYNPACAVSVNHTIETTEGKRNYTQPSLMTEDNKYFFQYFPADFRLWDPKMITRFDKKQYLHDGKSYYMPFEHTLCISKRWNWFQKSVQLPTRDLDELEELFYWCTYNNNSLVLNVPPDQTGRIREYEALTAIELGKRLGLAPNKPLPQNGEFISSLKPVVATSVFEEKGKRHEGNLVTDGSLDSRWISVDTLASLDIELDSSKAFNKISIFEYQDTKELPDGFSQIRIPRIQEYSVDIMLEGSWKTIYLGAEPMGDCKVIRLPKRYRTSRLRFNVKKATAPPSIYEINVIDMPDKK</sequence>
<dbReference type="SMART" id="SM00812">
    <property type="entry name" value="Alpha_L_fucos"/>
    <property type="match status" value="1"/>
</dbReference>
<evidence type="ECO:0000256" key="6">
    <source>
        <dbReference type="ARBA" id="ARBA00023295"/>
    </source>
</evidence>
<dbReference type="InterPro" id="IPR000933">
    <property type="entry name" value="Glyco_hydro_29"/>
</dbReference>
<dbReference type="PRINTS" id="PR00741">
    <property type="entry name" value="GLHYDRLASE29"/>
</dbReference>
<dbReference type="PANTHER" id="PTHR10030:SF37">
    <property type="entry name" value="ALPHA-L-FUCOSIDASE-RELATED"/>
    <property type="match status" value="1"/>
</dbReference>
<dbReference type="Pfam" id="PF01120">
    <property type="entry name" value="Alpha_L_fucos"/>
    <property type="match status" value="1"/>
</dbReference>
<evidence type="ECO:0000259" key="7">
    <source>
        <dbReference type="Pfam" id="PF01120"/>
    </source>
</evidence>
<organism evidence="8 9">
    <name type="scientific">Danxiaibacter flavus</name>
    <dbReference type="NCBI Taxonomy" id="3049108"/>
    <lineage>
        <taxon>Bacteria</taxon>
        <taxon>Pseudomonadati</taxon>
        <taxon>Bacteroidota</taxon>
        <taxon>Chitinophagia</taxon>
        <taxon>Chitinophagales</taxon>
        <taxon>Chitinophagaceae</taxon>
        <taxon>Danxiaibacter</taxon>
    </lineage>
</organism>
<feature type="domain" description="Glycoside hydrolase family 29 N-terminal" evidence="7">
    <location>
        <begin position="55"/>
        <end position="339"/>
    </location>
</feature>
<dbReference type="EC" id="3.2.1.51" evidence="3"/>
<keyword evidence="9" id="KW-1185">Reference proteome</keyword>
<accession>A0ABV3ZI29</accession>